<evidence type="ECO:0000256" key="16">
    <source>
        <dbReference type="RuleBase" id="RU004516"/>
    </source>
</evidence>
<dbReference type="GO" id="GO:0004084">
    <property type="term" value="F:branched-chain-amino-acid transaminase activity"/>
    <property type="evidence" value="ECO:0007669"/>
    <property type="project" value="UniProtKB-EC"/>
</dbReference>
<evidence type="ECO:0000256" key="1">
    <source>
        <dbReference type="ARBA" id="ARBA00001933"/>
    </source>
</evidence>
<dbReference type="NCBIfam" id="TIGR01122">
    <property type="entry name" value="ilvE_I"/>
    <property type="match status" value="1"/>
</dbReference>
<comment type="pathway">
    <text evidence="5 17">Amino-acid biosynthesis; L-leucine biosynthesis; L-leucine from 3-methyl-2-oxobutanoate: step 4/4.</text>
</comment>
<gene>
    <name evidence="17" type="primary">ilvE</name>
    <name evidence="18" type="ORF">IAD41_00650</name>
</gene>
<evidence type="ECO:0000256" key="4">
    <source>
        <dbReference type="ARBA" id="ARBA00004931"/>
    </source>
</evidence>
<dbReference type="GO" id="GO:0009082">
    <property type="term" value="P:branched-chain amino acid biosynthetic process"/>
    <property type="evidence" value="ECO:0007669"/>
    <property type="project" value="UniProtKB-KW"/>
</dbReference>
<dbReference type="Gene3D" id="3.30.470.10">
    <property type="match status" value="1"/>
</dbReference>
<name>A0A9D1K2Q4_9BACT</name>
<dbReference type="InterPro" id="IPR043131">
    <property type="entry name" value="BCAT-like_N"/>
</dbReference>
<dbReference type="InterPro" id="IPR050571">
    <property type="entry name" value="Class-IV_PLP-Dep_Aminotrnsfr"/>
</dbReference>
<comment type="function">
    <text evidence="2 17">Acts on leucine, isoleucine and valine.</text>
</comment>
<dbReference type="InterPro" id="IPR033939">
    <property type="entry name" value="BCAT_family"/>
</dbReference>
<dbReference type="CDD" id="cd01557">
    <property type="entry name" value="BCAT_beta_family"/>
    <property type="match status" value="1"/>
</dbReference>
<dbReference type="PANTHER" id="PTHR42743:SF4">
    <property type="entry name" value="BRANCHED-CHAIN-AMINO-ACID AMINOTRANSFERASE-RELATED"/>
    <property type="match status" value="1"/>
</dbReference>
<evidence type="ECO:0000256" key="5">
    <source>
        <dbReference type="ARBA" id="ARBA00005072"/>
    </source>
</evidence>
<dbReference type="AlphaFoldDB" id="A0A9D1K2Q4"/>
<evidence type="ECO:0000256" key="9">
    <source>
        <dbReference type="ARBA" id="ARBA00022679"/>
    </source>
</evidence>
<keyword evidence="10 16" id="KW-0663">Pyridoxal phosphate</keyword>
<comment type="catalytic activity">
    <reaction evidence="12 17">
        <text>L-valine + 2-oxoglutarate = 3-methyl-2-oxobutanoate + L-glutamate</text>
        <dbReference type="Rhea" id="RHEA:24813"/>
        <dbReference type="ChEBI" id="CHEBI:11851"/>
        <dbReference type="ChEBI" id="CHEBI:16810"/>
        <dbReference type="ChEBI" id="CHEBI:29985"/>
        <dbReference type="ChEBI" id="CHEBI:57762"/>
        <dbReference type="EC" id="2.6.1.42"/>
    </reaction>
</comment>
<organism evidence="18 19">
    <name type="scientific">Candidatus Scatenecus faecavium</name>
    <dbReference type="NCBI Taxonomy" id="2840915"/>
    <lineage>
        <taxon>Bacteria</taxon>
        <taxon>Candidatus Scatenecus</taxon>
    </lineage>
</organism>
<evidence type="ECO:0000256" key="14">
    <source>
        <dbReference type="ARBA" id="ARBA00049229"/>
    </source>
</evidence>
<dbReference type="EC" id="2.6.1.42" evidence="17"/>
<evidence type="ECO:0000256" key="2">
    <source>
        <dbReference type="ARBA" id="ARBA00003109"/>
    </source>
</evidence>
<accession>A0A9D1K2Q4</accession>
<evidence type="ECO:0000256" key="11">
    <source>
        <dbReference type="ARBA" id="ARBA00023304"/>
    </source>
</evidence>
<dbReference type="PROSITE" id="PS00770">
    <property type="entry name" value="AA_TRANSFER_CLASS_4"/>
    <property type="match status" value="1"/>
</dbReference>
<comment type="pathway">
    <text evidence="4 17">Amino-acid biosynthesis; L-valine biosynthesis; L-valine from pyruvate: step 4/4.</text>
</comment>
<dbReference type="SUPFAM" id="SSF56752">
    <property type="entry name" value="D-aminoacid aminotransferase-like PLP-dependent enzymes"/>
    <property type="match status" value="1"/>
</dbReference>
<comment type="pathway">
    <text evidence="3 17">Amino-acid biosynthesis; L-isoleucine biosynthesis; L-isoleucine from 2-oxobutanoate: step 4/4.</text>
</comment>
<evidence type="ECO:0000313" key="18">
    <source>
        <dbReference type="EMBL" id="HIS82105.1"/>
    </source>
</evidence>
<dbReference type="InterPro" id="IPR043132">
    <property type="entry name" value="BCAT-like_C"/>
</dbReference>
<dbReference type="InterPro" id="IPR005785">
    <property type="entry name" value="B_amino_transI"/>
</dbReference>
<dbReference type="Pfam" id="PF01063">
    <property type="entry name" value="Aminotran_4"/>
    <property type="match status" value="1"/>
</dbReference>
<evidence type="ECO:0000256" key="10">
    <source>
        <dbReference type="ARBA" id="ARBA00022898"/>
    </source>
</evidence>
<protein>
    <recommendedName>
        <fullName evidence="17">Branched-chain-amino-acid aminotransferase</fullName>
        <shortName evidence="17">BCAT</shortName>
        <ecNumber evidence="17">2.6.1.42</ecNumber>
    </recommendedName>
</protein>
<evidence type="ECO:0000256" key="6">
    <source>
        <dbReference type="ARBA" id="ARBA00009320"/>
    </source>
</evidence>
<evidence type="ECO:0000256" key="15">
    <source>
        <dbReference type="RuleBase" id="RU004106"/>
    </source>
</evidence>
<reference evidence="18" key="1">
    <citation type="submission" date="2020-10" db="EMBL/GenBank/DDBJ databases">
        <authorList>
            <person name="Gilroy R."/>
        </authorList>
    </citation>
    <scope>NUCLEOTIDE SEQUENCE</scope>
    <source>
        <strain evidence="18">CHK152-2994</strain>
    </source>
</reference>
<evidence type="ECO:0000256" key="12">
    <source>
        <dbReference type="ARBA" id="ARBA00048212"/>
    </source>
</evidence>
<dbReference type="FunFam" id="3.20.10.10:FF:000002">
    <property type="entry name" value="D-alanine aminotransferase"/>
    <property type="match status" value="1"/>
</dbReference>
<evidence type="ECO:0000256" key="17">
    <source>
        <dbReference type="RuleBase" id="RU364094"/>
    </source>
</evidence>
<dbReference type="Gene3D" id="3.20.10.10">
    <property type="entry name" value="D-amino Acid Aminotransferase, subunit A, domain 2"/>
    <property type="match status" value="1"/>
</dbReference>
<dbReference type="InterPro" id="IPR036038">
    <property type="entry name" value="Aminotransferase-like"/>
</dbReference>
<dbReference type="Proteomes" id="UP000824139">
    <property type="component" value="Unassembled WGS sequence"/>
</dbReference>
<keyword evidence="8 17" id="KW-0028">Amino-acid biosynthesis</keyword>
<evidence type="ECO:0000256" key="8">
    <source>
        <dbReference type="ARBA" id="ARBA00022605"/>
    </source>
</evidence>
<dbReference type="InterPro" id="IPR018300">
    <property type="entry name" value="Aminotrans_IV_CS"/>
</dbReference>
<proteinExistence type="inferred from homology"/>
<comment type="cofactor">
    <cofactor evidence="1 16">
        <name>pyridoxal 5'-phosphate</name>
        <dbReference type="ChEBI" id="CHEBI:597326"/>
    </cofactor>
</comment>
<comment type="catalytic activity">
    <reaction evidence="14 17">
        <text>L-leucine + 2-oxoglutarate = 4-methyl-2-oxopentanoate + L-glutamate</text>
        <dbReference type="Rhea" id="RHEA:18321"/>
        <dbReference type="ChEBI" id="CHEBI:16810"/>
        <dbReference type="ChEBI" id="CHEBI:17865"/>
        <dbReference type="ChEBI" id="CHEBI:29985"/>
        <dbReference type="ChEBI" id="CHEBI:57427"/>
        <dbReference type="EC" id="2.6.1.42"/>
    </reaction>
</comment>
<dbReference type="PANTHER" id="PTHR42743">
    <property type="entry name" value="AMINO-ACID AMINOTRANSFERASE"/>
    <property type="match status" value="1"/>
</dbReference>
<evidence type="ECO:0000256" key="3">
    <source>
        <dbReference type="ARBA" id="ARBA00004824"/>
    </source>
</evidence>
<dbReference type="NCBIfam" id="NF005146">
    <property type="entry name" value="PRK06606.1"/>
    <property type="match status" value="1"/>
</dbReference>
<sequence length="304" mass="34328">MTEYVFLNGEYVDITKASLPVRTHAFLYGTAVFEGIRAYWNEDEKQLYAFRVPEHYERLLRSAKIMYMESPYTVEEYCKITRDLLAKNNYKEDAYMRPTLYKSAQKVGPGLYDNPDSFLIISNKMGDYIDTSKGLKVCVSSWRRNSDNAIPPRAKVAGGYANAALIKTDAHYAGFDDAIVLDEAGQVTEGSAMNLFLVQNGKLVTTMKTDNILIGITRNTIIELAKDVMGLEVEERAIDRTELYISDEAFYCGTGAQVSPIVCIDNRQLGDGTVGPIAKELQKIYFDVVKGRVPKYKKWCMPVY</sequence>
<keyword evidence="9 17" id="KW-0808">Transferase</keyword>
<evidence type="ECO:0000256" key="13">
    <source>
        <dbReference type="ARBA" id="ARBA00048798"/>
    </source>
</evidence>
<dbReference type="InterPro" id="IPR001544">
    <property type="entry name" value="Aminotrans_IV"/>
</dbReference>
<keyword evidence="11 17" id="KW-0100">Branched-chain amino acid biosynthesis</keyword>
<dbReference type="GO" id="GO:0008652">
    <property type="term" value="P:amino acid biosynthetic process"/>
    <property type="evidence" value="ECO:0007669"/>
    <property type="project" value="UniProtKB-KW"/>
</dbReference>
<reference evidence="18" key="2">
    <citation type="journal article" date="2021" name="PeerJ">
        <title>Extensive microbial diversity within the chicken gut microbiome revealed by metagenomics and culture.</title>
        <authorList>
            <person name="Gilroy R."/>
            <person name="Ravi A."/>
            <person name="Getino M."/>
            <person name="Pursley I."/>
            <person name="Horton D.L."/>
            <person name="Alikhan N.F."/>
            <person name="Baker D."/>
            <person name="Gharbi K."/>
            <person name="Hall N."/>
            <person name="Watson M."/>
            <person name="Adriaenssens E.M."/>
            <person name="Foster-Nyarko E."/>
            <person name="Jarju S."/>
            <person name="Secka A."/>
            <person name="Antonio M."/>
            <person name="Oren A."/>
            <person name="Chaudhuri R.R."/>
            <person name="La Ragione R."/>
            <person name="Hildebrand F."/>
            <person name="Pallen M.J."/>
        </authorList>
    </citation>
    <scope>NUCLEOTIDE SEQUENCE</scope>
    <source>
        <strain evidence="18">CHK152-2994</strain>
    </source>
</reference>
<keyword evidence="7 17" id="KW-0032">Aminotransferase</keyword>
<comment type="similarity">
    <text evidence="6 15">Belongs to the class-IV pyridoxal-phosphate-dependent aminotransferase family.</text>
</comment>
<evidence type="ECO:0000256" key="7">
    <source>
        <dbReference type="ARBA" id="ARBA00022576"/>
    </source>
</evidence>
<evidence type="ECO:0000313" key="19">
    <source>
        <dbReference type="Proteomes" id="UP000824139"/>
    </source>
</evidence>
<comment type="caution">
    <text evidence="18">The sequence shown here is derived from an EMBL/GenBank/DDBJ whole genome shotgun (WGS) entry which is preliminary data.</text>
</comment>
<comment type="catalytic activity">
    <reaction evidence="13 17">
        <text>L-isoleucine + 2-oxoglutarate = (S)-3-methyl-2-oxopentanoate + L-glutamate</text>
        <dbReference type="Rhea" id="RHEA:24801"/>
        <dbReference type="ChEBI" id="CHEBI:16810"/>
        <dbReference type="ChEBI" id="CHEBI:29985"/>
        <dbReference type="ChEBI" id="CHEBI:35146"/>
        <dbReference type="ChEBI" id="CHEBI:58045"/>
        <dbReference type="EC" id="2.6.1.42"/>
    </reaction>
</comment>
<dbReference type="EMBL" id="DVJO01000018">
    <property type="protein sequence ID" value="HIS82105.1"/>
    <property type="molecule type" value="Genomic_DNA"/>
</dbReference>